<accession>A0A1W1BZG6</accession>
<evidence type="ECO:0000256" key="3">
    <source>
        <dbReference type="ARBA" id="ARBA00001522"/>
    </source>
</evidence>
<evidence type="ECO:0000256" key="7">
    <source>
        <dbReference type="ARBA" id="ARBA00007490"/>
    </source>
</evidence>
<evidence type="ECO:0000256" key="9">
    <source>
        <dbReference type="ARBA" id="ARBA00012523"/>
    </source>
</evidence>
<proteinExistence type="inferred from homology"/>
<dbReference type="GO" id="GO:0009236">
    <property type="term" value="P:cobalamin biosynthetic process"/>
    <property type="evidence" value="ECO:0007669"/>
    <property type="project" value="UniProtKB-KW"/>
</dbReference>
<evidence type="ECO:0000256" key="5">
    <source>
        <dbReference type="ARBA" id="ARBA00004692"/>
    </source>
</evidence>
<comment type="pathway">
    <text evidence="6">Cofactor biosynthesis; adenosylcobalamin biosynthesis; adenosylcobalamin from cob(II)yrinate a,c-diamide: step 5/7.</text>
</comment>
<evidence type="ECO:0000256" key="1">
    <source>
        <dbReference type="ARBA" id="ARBA00000312"/>
    </source>
</evidence>
<dbReference type="AlphaFoldDB" id="A0A1W1BZG6"/>
<evidence type="ECO:0000256" key="16">
    <source>
        <dbReference type="ARBA" id="ARBA00029570"/>
    </source>
</evidence>
<evidence type="ECO:0000256" key="10">
    <source>
        <dbReference type="ARBA" id="ARBA00022573"/>
    </source>
</evidence>
<dbReference type="EC" id="2.7.7.62" evidence="9"/>
<dbReference type="PANTHER" id="PTHR34848:SF1">
    <property type="entry name" value="BIFUNCTIONAL ADENOSYLCOBALAMIN BIOSYNTHESIS PROTEIN COBU"/>
    <property type="match status" value="1"/>
</dbReference>
<keyword evidence="12" id="KW-0547">Nucleotide-binding</keyword>
<evidence type="ECO:0000256" key="14">
    <source>
        <dbReference type="ARBA" id="ARBA00022840"/>
    </source>
</evidence>
<dbReference type="SUPFAM" id="SSF52540">
    <property type="entry name" value="P-loop containing nucleoside triphosphate hydrolases"/>
    <property type="match status" value="1"/>
</dbReference>
<keyword evidence="14" id="KW-0067">ATP-binding</keyword>
<evidence type="ECO:0000256" key="4">
    <source>
        <dbReference type="ARBA" id="ARBA00003889"/>
    </source>
</evidence>
<dbReference type="Pfam" id="PF02283">
    <property type="entry name" value="CobU"/>
    <property type="match status" value="1"/>
</dbReference>
<dbReference type="GO" id="GO:0005524">
    <property type="term" value="F:ATP binding"/>
    <property type="evidence" value="ECO:0007669"/>
    <property type="project" value="UniProtKB-KW"/>
</dbReference>
<dbReference type="PIRSF" id="PIRSF006135">
    <property type="entry name" value="CobU"/>
    <property type="match status" value="1"/>
</dbReference>
<comment type="catalytic activity">
    <reaction evidence="3">
        <text>adenosylcob(III)inamide + GTP = adenosylcob(III)inamide phosphate + GDP + H(+)</text>
        <dbReference type="Rhea" id="RHEA:15765"/>
        <dbReference type="ChEBI" id="CHEBI:2480"/>
        <dbReference type="ChEBI" id="CHEBI:15378"/>
        <dbReference type="ChEBI" id="CHEBI:37565"/>
        <dbReference type="ChEBI" id="CHEBI:58189"/>
        <dbReference type="ChEBI" id="CHEBI:58502"/>
        <dbReference type="EC" id="2.7.1.156"/>
    </reaction>
</comment>
<evidence type="ECO:0000256" key="15">
    <source>
        <dbReference type="ARBA" id="ARBA00023134"/>
    </source>
</evidence>
<comment type="function">
    <text evidence="4">Catalyzes ATP-dependent phosphorylation of adenosylcobinamide and addition of GMP to adenosylcobinamide phosphate.</text>
</comment>
<dbReference type="PANTHER" id="PTHR34848">
    <property type="match status" value="1"/>
</dbReference>
<evidence type="ECO:0000313" key="18">
    <source>
        <dbReference type="EMBL" id="SFV58894.1"/>
    </source>
</evidence>
<dbReference type="EMBL" id="FPHK01000034">
    <property type="protein sequence ID" value="SFV58894.1"/>
    <property type="molecule type" value="Genomic_DNA"/>
</dbReference>
<comment type="catalytic activity">
    <reaction evidence="1">
        <text>adenosylcob(III)inamide + ATP = adenosylcob(III)inamide phosphate + ADP + H(+)</text>
        <dbReference type="Rhea" id="RHEA:15769"/>
        <dbReference type="ChEBI" id="CHEBI:2480"/>
        <dbReference type="ChEBI" id="CHEBI:15378"/>
        <dbReference type="ChEBI" id="CHEBI:30616"/>
        <dbReference type="ChEBI" id="CHEBI:58502"/>
        <dbReference type="ChEBI" id="CHEBI:456216"/>
        <dbReference type="EC" id="2.7.1.156"/>
    </reaction>
</comment>
<dbReference type="GO" id="GO:0005525">
    <property type="term" value="F:GTP binding"/>
    <property type="evidence" value="ECO:0007669"/>
    <property type="project" value="UniProtKB-KW"/>
</dbReference>
<dbReference type="InterPro" id="IPR027417">
    <property type="entry name" value="P-loop_NTPase"/>
</dbReference>
<keyword evidence="10" id="KW-0169">Cobalamin biosynthesis</keyword>
<evidence type="ECO:0000256" key="2">
    <source>
        <dbReference type="ARBA" id="ARBA00000711"/>
    </source>
</evidence>
<organism evidence="18">
    <name type="scientific">hydrothermal vent metagenome</name>
    <dbReference type="NCBI Taxonomy" id="652676"/>
    <lineage>
        <taxon>unclassified sequences</taxon>
        <taxon>metagenomes</taxon>
        <taxon>ecological metagenomes</taxon>
    </lineage>
</organism>
<evidence type="ECO:0000256" key="17">
    <source>
        <dbReference type="ARBA" id="ARBA00030571"/>
    </source>
</evidence>
<dbReference type="Gene3D" id="3.40.50.300">
    <property type="entry name" value="P-loop containing nucleotide triphosphate hydrolases"/>
    <property type="match status" value="1"/>
</dbReference>
<keyword evidence="11 18" id="KW-0808">Transferase</keyword>
<dbReference type="InterPro" id="IPR003203">
    <property type="entry name" value="CobU/CobP"/>
</dbReference>
<comment type="catalytic activity">
    <reaction evidence="2">
        <text>adenosylcob(III)inamide phosphate + GTP + H(+) = adenosylcob(III)inamide-GDP + diphosphate</text>
        <dbReference type="Rhea" id="RHEA:22712"/>
        <dbReference type="ChEBI" id="CHEBI:15378"/>
        <dbReference type="ChEBI" id="CHEBI:33019"/>
        <dbReference type="ChEBI" id="CHEBI:37565"/>
        <dbReference type="ChEBI" id="CHEBI:58502"/>
        <dbReference type="ChEBI" id="CHEBI:60487"/>
        <dbReference type="EC" id="2.7.7.62"/>
    </reaction>
</comment>
<sequence length="165" mass="18859">MKILFIGGIKSGKSLHAEKYIQKMTKEKPLYLATTEFIDEEMQQRIEKHKTQRGENFLTVEEALELSQAINEHENTAVLLECLSIWVNNMLYHEKSYEDMQAEINRVMMLDRDIVFVINDVSCGVIPENPLARKFVDANGKIAQLVASECDTVYHVVAGIATRIK</sequence>
<dbReference type="EC" id="2.7.1.156" evidence="8"/>
<dbReference type="GO" id="GO:0008820">
    <property type="term" value="F:cobinamide phosphate guanylyltransferase activity"/>
    <property type="evidence" value="ECO:0007669"/>
    <property type="project" value="UniProtKB-EC"/>
</dbReference>
<evidence type="ECO:0000256" key="8">
    <source>
        <dbReference type="ARBA" id="ARBA00012016"/>
    </source>
</evidence>
<name>A0A1W1BZG6_9ZZZZ</name>
<dbReference type="GO" id="GO:0043752">
    <property type="term" value="F:adenosylcobinamide kinase activity"/>
    <property type="evidence" value="ECO:0007669"/>
    <property type="project" value="UniProtKB-EC"/>
</dbReference>
<protein>
    <recommendedName>
        <fullName evidence="16">Adenosylcobinamide kinase</fullName>
        <ecNumber evidence="8">2.7.1.156</ecNumber>
        <ecNumber evidence="9">2.7.7.62</ecNumber>
    </recommendedName>
    <alternativeName>
        <fullName evidence="17">Adenosylcobinamide-phosphate guanylyltransferase</fullName>
    </alternativeName>
</protein>
<evidence type="ECO:0000256" key="12">
    <source>
        <dbReference type="ARBA" id="ARBA00022741"/>
    </source>
</evidence>
<reference evidence="18" key="1">
    <citation type="submission" date="2016-10" db="EMBL/GenBank/DDBJ databases">
        <authorList>
            <person name="de Groot N.N."/>
        </authorList>
    </citation>
    <scope>NUCLEOTIDE SEQUENCE</scope>
</reference>
<keyword evidence="15" id="KW-0342">GTP-binding</keyword>
<keyword evidence="13" id="KW-0418">Kinase</keyword>
<gene>
    <name evidence="18" type="ORF">MNB_SM-6-766</name>
</gene>
<keyword evidence="18" id="KW-0548">Nucleotidyltransferase</keyword>
<dbReference type="CDD" id="cd00544">
    <property type="entry name" value="CobU"/>
    <property type="match status" value="1"/>
</dbReference>
<evidence type="ECO:0000256" key="13">
    <source>
        <dbReference type="ARBA" id="ARBA00022777"/>
    </source>
</evidence>
<comment type="pathway">
    <text evidence="5">Cofactor biosynthesis; adenosylcobalamin biosynthesis; adenosylcobalamin from cob(II)yrinate a,c-diamide: step 6/7.</text>
</comment>
<comment type="similarity">
    <text evidence="7">Belongs to the CobU/CobP family.</text>
</comment>
<evidence type="ECO:0000256" key="11">
    <source>
        <dbReference type="ARBA" id="ARBA00022679"/>
    </source>
</evidence>
<evidence type="ECO:0000256" key="6">
    <source>
        <dbReference type="ARBA" id="ARBA00005159"/>
    </source>
</evidence>